<protein>
    <submittedName>
        <fullName evidence="1">Uncharacterized protein</fullName>
    </submittedName>
</protein>
<comment type="caution">
    <text evidence="1">The sequence shown here is derived from an EMBL/GenBank/DDBJ whole genome shotgun (WGS) entry which is preliminary data.</text>
</comment>
<sequence length="190" mass="20641">MELAGSDGGFEEEGEGEEVGGEALLGHEIKGRDCLAEVAHTGLMDQAVLQVFEFVFASRIPPFACRFFTVCFGFGNRAVTKARKLRELTAIELTQLLIPKADGNPKDDIIKIANLPISVEKELAIVGLKSIQWYQVDRPSMHVAIQMLEGDGDTLIKPPNPFASINPTLATGQASGRPFNSELEVIVESE</sequence>
<dbReference type="Proteomes" id="UP000823749">
    <property type="component" value="Chromosome 3"/>
</dbReference>
<evidence type="ECO:0000313" key="1">
    <source>
        <dbReference type="EMBL" id="KAG5558811.1"/>
    </source>
</evidence>
<evidence type="ECO:0000313" key="2">
    <source>
        <dbReference type="Proteomes" id="UP000823749"/>
    </source>
</evidence>
<accession>A0AAV6L2C7</accession>
<reference evidence="1" key="1">
    <citation type="submission" date="2020-08" db="EMBL/GenBank/DDBJ databases">
        <title>Plant Genome Project.</title>
        <authorList>
            <person name="Zhang R.-G."/>
        </authorList>
    </citation>
    <scope>NUCLEOTIDE SEQUENCE</scope>
    <source>
        <strain evidence="1">WSP0</strain>
        <tissue evidence="1">Leaf</tissue>
    </source>
</reference>
<organism evidence="1 2">
    <name type="scientific">Rhododendron griersonianum</name>
    <dbReference type="NCBI Taxonomy" id="479676"/>
    <lineage>
        <taxon>Eukaryota</taxon>
        <taxon>Viridiplantae</taxon>
        <taxon>Streptophyta</taxon>
        <taxon>Embryophyta</taxon>
        <taxon>Tracheophyta</taxon>
        <taxon>Spermatophyta</taxon>
        <taxon>Magnoliopsida</taxon>
        <taxon>eudicotyledons</taxon>
        <taxon>Gunneridae</taxon>
        <taxon>Pentapetalae</taxon>
        <taxon>asterids</taxon>
        <taxon>Ericales</taxon>
        <taxon>Ericaceae</taxon>
        <taxon>Ericoideae</taxon>
        <taxon>Rhodoreae</taxon>
        <taxon>Rhododendron</taxon>
    </lineage>
</organism>
<dbReference type="EMBL" id="JACTNZ010000003">
    <property type="protein sequence ID" value="KAG5558811.1"/>
    <property type="molecule type" value="Genomic_DNA"/>
</dbReference>
<gene>
    <name evidence="1" type="ORF">RHGRI_008690</name>
</gene>
<proteinExistence type="predicted"/>
<dbReference type="AlphaFoldDB" id="A0AAV6L2C7"/>
<keyword evidence="2" id="KW-1185">Reference proteome</keyword>
<name>A0AAV6L2C7_9ERIC</name>